<evidence type="ECO:0000313" key="3">
    <source>
        <dbReference type="Proteomes" id="UP001610100"/>
    </source>
</evidence>
<dbReference type="InterPro" id="IPR016181">
    <property type="entry name" value="Acyl_CoA_acyltransferase"/>
</dbReference>
<gene>
    <name evidence="2" type="ORF">V8G58_08730</name>
</gene>
<accession>A0ABW7MYV9</accession>
<comment type="caution">
    <text evidence="2">The sequence shown here is derived from an EMBL/GenBank/DDBJ whole genome shotgun (WGS) entry which is preliminary data.</text>
</comment>
<dbReference type="Gene3D" id="3.40.630.30">
    <property type="match status" value="1"/>
</dbReference>
<dbReference type="Proteomes" id="UP001610100">
    <property type="component" value="Unassembled WGS sequence"/>
</dbReference>
<dbReference type="PANTHER" id="PTHR43792">
    <property type="entry name" value="GNAT FAMILY, PUTATIVE (AFU_ORTHOLOGUE AFUA_3G00765)-RELATED-RELATED"/>
    <property type="match status" value="1"/>
</dbReference>
<dbReference type="RefSeq" id="WP_344741265.1">
    <property type="nucleotide sequence ID" value="NZ_BAABAY010000002.1"/>
</dbReference>
<proteinExistence type="predicted"/>
<dbReference type="PROSITE" id="PS51186">
    <property type="entry name" value="GNAT"/>
    <property type="match status" value="1"/>
</dbReference>
<dbReference type="InterPro" id="IPR000182">
    <property type="entry name" value="GNAT_dom"/>
</dbReference>
<dbReference type="PANTHER" id="PTHR43792:SF1">
    <property type="entry name" value="N-ACETYLTRANSFERASE DOMAIN-CONTAINING PROTEIN"/>
    <property type="match status" value="1"/>
</dbReference>
<reference evidence="2 3" key="1">
    <citation type="submission" date="2024-02" db="EMBL/GenBank/DDBJ databases">
        <title>A Gaetbulibacter species isolated from tidal flats and genomic insights of their niches.</title>
        <authorList>
            <person name="Ye Y."/>
        </authorList>
    </citation>
    <scope>NUCLEOTIDE SEQUENCE [LARGE SCALE GENOMIC DNA]</scope>
    <source>
        <strain evidence="2 3">KYW382</strain>
    </source>
</reference>
<dbReference type="Pfam" id="PF13302">
    <property type="entry name" value="Acetyltransf_3"/>
    <property type="match status" value="1"/>
</dbReference>
<evidence type="ECO:0000313" key="2">
    <source>
        <dbReference type="EMBL" id="MFH6772016.1"/>
    </source>
</evidence>
<dbReference type="SUPFAM" id="SSF55729">
    <property type="entry name" value="Acyl-CoA N-acyltransferases (Nat)"/>
    <property type="match status" value="1"/>
</dbReference>
<organism evidence="2 3">
    <name type="scientific">Gaetbulibacter aestuarii</name>
    <dbReference type="NCBI Taxonomy" id="1502358"/>
    <lineage>
        <taxon>Bacteria</taxon>
        <taxon>Pseudomonadati</taxon>
        <taxon>Bacteroidota</taxon>
        <taxon>Flavobacteriia</taxon>
        <taxon>Flavobacteriales</taxon>
        <taxon>Flavobacteriaceae</taxon>
        <taxon>Gaetbulibacter</taxon>
    </lineage>
</organism>
<name>A0ABW7MYV9_9FLAO</name>
<feature type="domain" description="N-acetyltransferase" evidence="1">
    <location>
        <begin position="12"/>
        <end position="172"/>
    </location>
</feature>
<dbReference type="InterPro" id="IPR051531">
    <property type="entry name" value="N-acetyltransferase"/>
</dbReference>
<protein>
    <submittedName>
        <fullName evidence="2">GNAT family N-acetyltransferase</fullName>
    </submittedName>
</protein>
<evidence type="ECO:0000259" key="1">
    <source>
        <dbReference type="PROSITE" id="PS51186"/>
    </source>
</evidence>
<keyword evidence="3" id="KW-1185">Reference proteome</keyword>
<sequence length="187" mass="21921">MKNNYLFTSERLGFREWTLDDLDDFAAMNADPEVMAHFPKPLTREESEEFINRLQKHYKTYGHCYYAAEIKDTGERIGFIGLAYQTFNSQFTPATDIGWRLKRSAWGKGYATEGAQRCLELAFQDLHLKQIFATCTIQNNRSEQVMKKIGMTRLAEFKHPKLAAYPEHENCVCYRITNSEWHLQNNF</sequence>
<dbReference type="EMBL" id="JBAWKB010000002">
    <property type="protein sequence ID" value="MFH6772016.1"/>
    <property type="molecule type" value="Genomic_DNA"/>
</dbReference>